<proteinExistence type="inferred from homology"/>
<evidence type="ECO:0000256" key="1">
    <source>
        <dbReference type="ARBA" id="ARBA00004117"/>
    </source>
</evidence>
<dbReference type="OrthoDB" id="9812413at2"/>
<dbReference type="GO" id="GO:0005198">
    <property type="term" value="F:structural molecule activity"/>
    <property type="evidence" value="ECO:0007669"/>
    <property type="project" value="UniProtKB-UniRule"/>
</dbReference>
<dbReference type="PANTHER" id="PTHR34653:SF1">
    <property type="entry name" value="FLAGELLAR HOOK-BASAL BODY COMPLEX PROTEIN FLIE"/>
    <property type="match status" value="1"/>
</dbReference>
<evidence type="ECO:0000313" key="7">
    <source>
        <dbReference type="Proteomes" id="UP000192731"/>
    </source>
</evidence>
<accession>A0A1W1UN97</accession>
<dbReference type="PANTHER" id="PTHR34653">
    <property type="match status" value="1"/>
</dbReference>
<dbReference type="EMBL" id="FWWT01000008">
    <property type="protein sequence ID" value="SMB82493.1"/>
    <property type="molecule type" value="Genomic_DNA"/>
</dbReference>
<dbReference type="NCBIfam" id="TIGR00205">
    <property type="entry name" value="fliE"/>
    <property type="match status" value="1"/>
</dbReference>
<dbReference type="AlphaFoldDB" id="A0A1W1UN97"/>
<keyword evidence="3 4" id="KW-0975">Bacterial flagellum</keyword>
<evidence type="ECO:0000256" key="2">
    <source>
        <dbReference type="ARBA" id="ARBA00009272"/>
    </source>
</evidence>
<name>A0A1W1UN97_DESTI</name>
<dbReference type="GO" id="GO:0003774">
    <property type="term" value="F:cytoskeletal motor activity"/>
    <property type="evidence" value="ECO:0007669"/>
    <property type="project" value="InterPro"/>
</dbReference>
<keyword evidence="7" id="KW-1185">Reference proteome</keyword>
<keyword evidence="6" id="KW-0282">Flagellum</keyword>
<dbReference type="GO" id="GO:0009425">
    <property type="term" value="C:bacterial-type flagellum basal body"/>
    <property type="evidence" value="ECO:0007669"/>
    <property type="project" value="UniProtKB-SubCell"/>
</dbReference>
<evidence type="ECO:0000256" key="3">
    <source>
        <dbReference type="ARBA" id="ARBA00023143"/>
    </source>
</evidence>
<dbReference type="RefSeq" id="WP_084052183.1">
    <property type="nucleotide sequence ID" value="NZ_FWWT01000008.1"/>
</dbReference>
<dbReference type="STRING" id="656914.SAMN00017405_0933"/>
<evidence type="ECO:0000256" key="5">
    <source>
        <dbReference type="NCBIfam" id="TIGR00205"/>
    </source>
</evidence>
<dbReference type="PRINTS" id="PR01006">
    <property type="entry name" value="FLGHOOKFLIE"/>
</dbReference>
<evidence type="ECO:0000256" key="4">
    <source>
        <dbReference type="HAMAP-Rule" id="MF_00724"/>
    </source>
</evidence>
<gene>
    <name evidence="4" type="primary">fliE</name>
    <name evidence="6" type="ORF">SAMN00017405_0933</name>
</gene>
<keyword evidence="6" id="KW-0966">Cell projection</keyword>
<dbReference type="Pfam" id="PF02049">
    <property type="entry name" value="FliE"/>
    <property type="match status" value="1"/>
</dbReference>
<protein>
    <recommendedName>
        <fullName evidence="4 5">Flagellar hook-basal body complex protein FliE</fullName>
    </recommendedName>
</protein>
<comment type="similarity">
    <text evidence="2 4">Belongs to the FliE family.</text>
</comment>
<organism evidence="6 7">
    <name type="scientific">Desulfonispora thiosulfatigenes DSM 11270</name>
    <dbReference type="NCBI Taxonomy" id="656914"/>
    <lineage>
        <taxon>Bacteria</taxon>
        <taxon>Bacillati</taxon>
        <taxon>Bacillota</taxon>
        <taxon>Clostridia</taxon>
        <taxon>Eubacteriales</taxon>
        <taxon>Peptococcaceae</taxon>
        <taxon>Desulfonispora</taxon>
    </lineage>
</organism>
<dbReference type="InterPro" id="IPR001624">
    <property type="entry name" value="FliE"/>
</dbReference>
<sequence length="100" mass="11379">MKISLLNPQPLVLPNSIKNTEKDEKNDKPSFGNILQQNLDKVNNIQKEADKITESFLAGEPVELHDVMLSMEKADLAMQLTVQVRNKLVQSYKEISQMQI</sequence>
<dbReference type="HAMAP" id="MF_00724">
    <property type="entry name" value="FliE"/>
    <property type="match status" value="1"/>
</dbReference>
<dbReference type="Proteomes" id="UP000192731">
    <property type="component" value="Unassembled WGS sequence"/>
</dbReference>
<dbReference type="GO" id="GO:0071973">
    <property type="term" value="P:bacterial-type flagellum-dependent cell motility"/>
    <property type="evidence" value="ECO:0007669"/>
    <property type="project" value="InterPro"/>
</dbReference>
<reference evidence="6 7" key="1">
    <citation type="submission" date="2017-04" db="EMBL/GenBank/DDBJ databases">
        <authorList>
            <person name="Afonso C.L."/>
            <person name="Miller P.J."/>
            <person name="Scott M.A."/>
            <person name="Spackman E."/>
            <person name="Goraichik I."/>
            <person name="Dimitrov K.M."/>
            <person name="Suarez D.L."/>
            <person name="Swayne D.E."/>
        </authorList>
    </citation>
    <scope>NUCLEOTIDE SEQUENCE [LARGE SCALE GENOMIC DNA]</scope>
    <source>
        <strain evidence="6 7">DSM 11270</strain>
    </source>
</reference>
<keyword evidence="6" id="KW-0969">Cilium</keyword>
<evidence type="ECO:0000313" key="6">
    <source>
        <dbReference type="EMBL" id="SMB82493.1"/>
    </source>
</evidence>
<comment type="subcellular location">
    <subcellularLocation>
        <location evidence="1 4">Bacterial flagellum basal body</location>
    </subcellularLocation>
</comment>